<sequence length="494" mass="54130">MATGSINEGSAGFEKAGHDGLKDKDIESGTMKEVRSTAVITTYTAAEERALLWHQDLTILPLCAAIYFLCYLDRSNIGNARILNSSTHNDMQTEIGATQHQFNVALMVFLVGYFVFEVPSNILLKKLRPSRWIAFLMFSWGAITMGLGGVHTFAATAGVRFLLGAVEAGLFPGLVYYLTFWYRNDERSVRVAIILASATLAGAFGGAIAYGIGHMNMARGLAAWRWLFIIEGAPSCASAVLVWFFLPDYPESFLKGRQREIALERLRLEGSKSHHRSMTWKDAKETLTDWRLYGHYLVYFCISVPFSSLSLFTPSITAGLGFVDLQAQLMTVPPYAAAYVTQIFVSYSADHFNARGLHSAAFALIGGVGFMASALLPADAYLHRYGCLIVASAGSFACIPPMLGWLTSNVYSTASVGLAIAINVSFGAGIGQMPGVFIYKAEEKERGYPTGHWVNAAVLFVVVIGSIGLRILYGYRNRKLLRESGGQEVRLYKL</sequence>
<feature type="transmembrane region" description="Helical" evidence="7">
    <location>
        <begin position="132"/>
        <end position="155"/>
    </location>
</feature>
<dbReference type="RefSeq" id="XP_062718846.1">
    <property type="nucleotide sequence ID" value="XM_062863357.1"/>
</dbReference>
<comment type="subcellular location">
    <subcellularLocation>
        <location evidence="1">Membrane</location>
        <topology evidence="1">Multi-pass membrane protein</topology>
    </subcellularLocation>
</comment>
<evidence type="ECO:0000313" key="9">
    <source>
        <dbReference type="EMBL" id="KAK3303066.1"/>
    </source>
</evidence>
<dbReference type="SUPFAM" id="SSF103473">
    <property type="entry name" value="MFS general substrate transporter"/>
    <property type="match status" value="1"/>
</dbReference>
<keyword evidence="3 7" id="KW-0812">Transmembrane</keyword>
<feature type="transmembrane region" description="Helical" evidence="7">
    <location>
        <begin position="161"/>
        <end position="179"/>
    </location>
</feature>
<organism evidence="9 10">
    <name type="scientific">Chaetomium strumarium</name>
    <dbReference type="NCBI Taxonomy" id="1170767"/>
    <lineage>
        <taxon>Eukaryota</taxon>
        <taxon>Fungi</taxon>
        <taxon>Dikarya</taxon>
        <taxon>Ascomycota</taxon>
        <taxon>Pezizomycotina</taxon>
        <taxon>Sordariomycetes</taxon>
        <taxon>Sordariomycetidae</taxon>
        <taxon>Sordariales</taxon>
        <taxon>Chaetomiaceae</taxon>
        <taxon>Chaetomium</taxon>
    </lineage>
</organism>
<feature type="transmembrane region" description="Helical" evidence="7">
    <location>
        <begin position="191"/>
        <end position="212"/>
    </location>
</feature>
<proteinExistence type="predicted"/>
<keyword evidence="2" id="KW-0813">Transport</keyword>
<feature type="region of interest" description="Disordered" evidence="6">
    <location>
        <begin position="1"/>
        <end position="24"/>
    </location>
</feature>
<dbReference type="GO" id="GO:0016020">
    <property type="term" value="C:membrane"/>
    <property type="evidence" value="ECO:0007669"/>
    <property type="project" value="UniProtKB-SubCell"/>
</dbReference>
<evidence type="ECO:0000256" key="5">
    <source>
        <dbReference type="ARBA" id="ARBA00023136"/>
    </source>
</evidence>
<feature type="transmembrane region" description="Helical" evidence="7">
    <location>
        <begin position="102"/>
        <end position="120"/>
    </location>
</feature>
<evidence type="ECO:0000259" key="8">
    <source>
        <dbReference type="PROSITE" id="PS50850"/>
    </source>
</evidence>
<evidence type="ECO:0000256" key="7">
    <source>
        <dbReference type="SAM" id="Phobius"/>
    </source>
</evidence>
<feature type="transmembrane region" description="Helical" evidence="7">
    <location>
        <begin position="410"/>
        <end position="433"/>
    </location>
</feature>
<evidence type="ECO:0000313" key="10">
    <source>
        <dbReference type="Proteomes" id="UP001273166"/>
    </source>
</evidence>
<dbReference type="EMBL" id="JAUDZG010000006">
    <property type="protein sequence ID" value="KAK3303066.1"/>
    <property type="molecule type" value="Genomic_DNA"/>
</dbReference>
<dbReference type="InterPro" id="IPR011701">
    <property type="entry name" value="MFS"/>
</dbReference>
<feature type="domain" description="Major facilitator superfamily (MFS) profile" evidence="8">
    <location>
        <begin position="59"/>
        <end position="480"/>
    </location>
</feature>
<feature type="transmembrane region" description="Helical" evidence="7">
    <location>
        <begin position="224"/>
        <end position="246"/>
    </location>
</feature>
<feature type="compositionally biased region" description="Basic and acidic residues" evidence="6">
    <location>
        <begin position="15"/>
        <end position="24"/>
    </location>
</feature>
<dbReference type="FunFam" id="1.20.1250.20:FF:000722">
    <property type="entry name" value="MFS general substrate transporter"/>
    <property type="match status" value="1"/>
</dbReference>
<dbReference type="Proteomes" id="UP001273166">
    <property type="component" value="Unassembled WGS sequence"/>
</dbReference>
<evidence type="ECO:0000256" key="6">
    <source>
        <dbReference type="SAM" id="MobiDB-lite"/>
    </source>
</evidence>
<dbReference type="InterPro" id="IPR020846">
    <property type="entry name" value="MFS_dom"/>
</dbReference>
<dbReference type="GO" id="GO:0022857">
    <property type="term" value="F:transmembrane transporter activity"/>
    <property type="evidence" value="ECO:0007669"/>
    <property type="project" value="InterPro"/>
</dbReference>
<dbReference type="PANTHER" id="PTHR43791:SF49">
    <property type="entry name" value="TRANSPORTER, PUTATIVE (AFU_ORTHOLOGUE AFUA_4G04250)-RELATED"/>
    <property type="match status" value="1"/>
</dbReference>
<dbReference type="PANTHER" id="PTHR43791">
    <property type="entry name" value="PERMEASE-RELATED"/>
    <property type="match status" value="1"/>
</dbReference>
<evidence type="ECO:0000256" key="3">
    <source>
        <dbReference type="ARBA" id="ARBA00022692"/>
    </source>
</evidence>
<dbReference type="AlphaFoldDB" id="A0AAJ0GN96"/>
<name>A0AAJ0GN96_9PEZI</name>
<protein>
    <submittedName>
        <fullName evidence="9">Major facilitator superfamily domain-containing protein</fullName>
    </submittedName>
</protein>
<accession>A0AAJ0GN96</accession>
<dbReference type="PROSITE" id="PS50850">
    <property type="entry name" value="MFS"/>
    <property type="match status" value="1"/>
</dbReference>
<feature type="transmembrane region" description="Helical" evidence="7">
    <location>
        <begin position="382"/>
        <end position="403"/>
    </location>
</feature>
<feature type="transmembrane region" description="Helical" evidence="7">
    <location>
        <begin position="356"/>
        <end position="376"/>
    </location>
</feature>
<dbReference type="Gene3D" id="1.20.1250.20">
    <property type="entry name" value="MFS general substrate transporter like domains"/>
    <property type="match status" value="2"/>
</dbReference>
<keyword evidence="4 7" id="KW-1133">Transmembrane helix</keyword>
<feature type="transmembrane region" description="Helical" evidence="7">
    <location>
        <begin position="296"/>
        <end position="320"/>
    </location>
</feature>
<dbReference type="GeneID" id="87882186"/>
<reference evidence="9" key="1">
    <citation type="journal article" date="2023" name="Mol. Phylogenet. Evol.">
        <title>Genome-scale phylogeny and comparative genomics of the fungal order Sordariales.</title>
        <authorList>
            <person name="Hensen N."/>
            <person name="Bonometti L."/>
            <person name="Westerberg I."/>
            <person name="Brannstrom I.O."/>
            <person name="Guillou S."/>
            <person name="Cros-Aarteil S."/>
            <person name="Calhoun S."/>
            <person name="Haridas S."/>
            <person name="Kuo A."/>
            <person name="Mondo S."/>
            <person name="Pangilinan J."/>
            <person name="Riley R."/>
            <person name="LaButti K."/>
            <person name="Andreopoulos B."/>
            <person name="Lipzen A."/>
            <person name="Chen C."/>
            <person name="Yan M."/>
            <person name="Daum C."/>
            <person name="Ng V."/>
            <person name="Clum A."/>
            <person name="Steindorff A."/>
            <person name="Ohm R.A."/>
            <person name="Martin F."/>
            <person name="Silar P."/>
            <person name="Natvig D.O."/>
            <person name="Lalanne C."/>
            <person name="Gautier V."/>
            <person name="Ament-Velasquez S.L."/>
            <person name="Kruys A."/>
            <person name="Hutchinson M.I."/>
            <person name="Powell A.J."/>
            <person name="Barry K."/>
            <person name="Miller A.N."/>
            <person name="Grigoriev I.V."/>
            <person name="Debuchy R."/>
            <person name="Gladieux P."/>
            <person name="Hiltunen Thoren M."/>
            <person name="Johannesson H."/>
        </authorList>
    </citation>
    <scope>NUCLEOTIDE SEQUENCE</scope>
    <source>
        <strain evidence="9">CBS 333.67</strain>
    </source>
</reference>
<dbReference type="InterPro" id="IPR036259">
    <property type="entry name" value="MFS_trans_sf"/>
</dbReference>
<dbReference type="FunFam" id="1.20.1250.20:FF:000013">
    <property type="entry name" value="MFS general substrate transporter"/>
    <property type="match status" value="1"/>
</dbReference>
<reference evidence="9" key="2">
    <citation type="submission" date="2023-06" db="EMBL/GenBank/DDBJ databases">
        <authorList>
            <consortium name="Lawrence Berkeley National Laboratory"/>
            <person name="Mondo S.J."/>
            <person name="Hensen N."/>
            <person name="Bonometti L."/>
            <person name="Westerberg I."/>
            <person name="Brannstrom I.O."/>
            <person name="Guillou S."/>
            <person name="Cros-Aarteil S."/>
            <person name="Calhoun S."/>
            <person name="Haridas S."/>
            <person name="Kuo A."/>
            <person name="Pangilinan J."/>
            <person name="Riley R."/>
            <person name="Labutti K."/>
            <person name="Andreopoulos B."/>
            <person name="Lipzen A."/>
            <person name="Chen C."/>
            <person name="Yanf M."/>
            <person name="Daum C."/>
            <person name="Ng V."/>
            <person name="Clum A."/>
            <person name="Steindorff A."/>
            <person name="Ohm R."/>
            <person name="Martin F."/>
            <person name="Silar P."/>
            <person name="Natvig D."/>
            <person name="Lalanne C."/>
            <person name="Gautier V."/>
            <person name="Ament-Velasquez S.L."/>
            <person name="Kruys A."/>
            <person name="Hutchinson M.I."/>
            <person name="Powell A.J."/>
            <person name="Barry K."/>
            <person name="Miller A.N."/>
            <person name="Grigoriev I.V."/>
            <person name="Debuchy R."/>
            <person name="Gladieux P."/>
            <person name="Thoren M.H."/>
            <person name="Johannesson H."/>
        </authorList>
    </citation>
    <scope>NUCLEOTIDE SEQUENCE</scope>
    <source>
        <strain evidence="9">CBS 333.67</strain>
    </source>
</reference>
<evidence type="ECO:0000256" key="2">
    <source>
        <dbReference type="ARBA" id="ARBA00022448"/>
    </source>
</evidence>
<evidence type="ECO:0000256" key="4">
    <source>
        <dbReference type="ARBA" id="ARBA00022989"/>
    </source>
</evidence>
<keyword evidence="10" id="KW-1185">Reference proteome</keyword>
<gene>
    <name evidence="9" type="ORF">B0T15DRAFT_262634</name>
</gene>
<comment type="caution">
    <text evidence="9">The sequence shown here is derived from an EMBL/GenBank/DDBJ whole genome shotgun (WGS) entry which is preliminary data.</text>
</comment>
<keyword evidence="5 7" id="KW-0472">Membrane</keyword>
<dbReference type="Pfam" id="PF07690">
    <property type="entry name" value="MFS_1"/>
    <property type="match status" value="1"/>
</dbReference>
<evidence type="ECO:0000256" key="1">
    <source>
        <dbReference type="ARBA" id="ARBA00004141"/>
    </source>
</evidence>
<feature type="transmembrane region" description="Helical" evidence="7">
    <location>
        <begin position="332"/>
        <end position="349"/>
    </location>
</feature>
<feature type="transmembrane region" description="Helical" evidence="7">
    <location>
        <begin position="453"/>
        <end position="473"/>
    </location>
</feature>